<dbReference type="AlphaFoldDB" id="A0A1H4H2V4"/>
<evidence type="ECO:0000256" key="1">
    <source>
        <dbReference type="SAM" id="Phobius"/>
    </source>
</evidence>
<organism evidence="2 3">
    <name type="scientific">Marinobacterium iners DSM 11526</name>
    <dbReference type="NCBI Taxonomy" id="1122198"/>
    <lineage>
        <taxon>Bacteria</taxon>
        <taxon>Pseudomonadati</taxon>
        <taxon>Pseudomonadota</taxon>
        <taxon>Gammaproteobacteria</taxon>
        <taxon>Oceanospirillales</taxon>
        <taxon>Oceanospirillaceae</taxon>
        <taxon>Marinobacterium</taxon>
    </lineage>
</organism>
<evidence type="ECO:0000313" key="3">
    <source>
        <dbReference type="Proteomes" id="UP000242469"/>
    </source>
</evidence>
<keyword evidence="1" id="KW-1133">Transmembrane helix</keyword>
<feature type="transmembrane region" description="Helical" evidence="1">
    <location>
        <begin position="42"/>
        <end position="65"/>
    </location>
</feature>
<keyword evidence="3" id="KW-1185">Reference proteome</keyword>
<keyword evidence="1" id="KW-0812">Transmembrane</keyword>
<evidence type="ECO:0000313" key="2">
    <source>
        <dbReference type="EMBL" id="SEB16114.1"/>
    </source>
</evidence>
<sequence length="147" mass="15907">MLIVHRFAAAIAMACIATFFSATVLVEIFGSVESISTVKRLIVWPGLLILVPSIAFTGASGFALAKGRNGVLVSRKRKRMPFIGMNGILVLIPCAVLLNLWASAGVLDTRFYVVQAIELIAGAVNLTLMGLNMRDGFRIRGRFHTCI</sequence>
<reference evidence="3" key="1">
    <citation type="submission" date="2016-10" db="EMBL/GenBank/DDBJ databases">
        <authorList>
            <person name="Varghese N."/>
            <person name="Submissions S."/>
        </authorList>
    </citation>
    <scope>NUCLEOTIDE SEQUENCE [LARGE SCALE GENOMIC DNA]</scope>
    <source>
        <strain evidence="3">DSM 11526</strain>
    </source>
</reference>
<keyword evidence="1" id="KW-0472">Membrane</keyword>
<feature type="transmembrane region" description="Helical" evidence="1">
    <location>
        <begin position="7"/>
        <end position="30"/>
    </location>
</feature>
<dbReference type="Proteomes" id="UP000242469">
    <property type="component" value="Unassembled WGS sequence"/>
</dbReference>
<dbReference type="STRING" id="1122198.SAMN02745729_12614"/>
<accession>A0A1H4H2V4</accession>
<dbReference type="EMBL" id="FNRJ01000026">
    <property type="protein sequence ID" value="SEB16114.1"/>
    <property type="molecule type" value="Genomic_DNA"/>
</dbReference>
<feature type="transmembrane region" description="Helical" evidence="1">
    <location>
        <begin position="112"/>
        <end position="133"/>
    </location>
</feature>
<name>A0A1H4H2V4_9GAMM</name>
<gene>
    <name evidence="2" type="ORF">SAMN02745729_12614</name>
</gene>
<protein>
    <submittedName>
        <fullName evidence="2">Uncharacterized protein</fullName>
    </submittedName>
</protein>
<feature type="transmembrane region" description="Helical" evidence="1">
    <location>
        <begin position="86"/>
        <end position="106"/>
    </location>
</feature>
<proteinExistence type="predicted"/>
<dbReference type="RefSeq" id="WP_254775080.1">
    <property type="nucleotide sequence ID" value="NZ_FNRJ01000026.1"/>
</dbReference>